<feature type="transmembrane region" description="Helical" evidence="1">
    <location>
        <begin position="49"/>
        <end position="70"/>
    </location>
</feature>
<dbReference type="EMBL" id="CAJNOQ010011608">
    <property type="protein sequence ID" value="CAF1280872.1"/>
    <property type="molecule type" value="Genomic_DNA"/>
</dbReference>
<dbReference type="SUPFAM" id="SSF103473">
    <property type="entry name" value="MFS general substrate transporter"/>
    <property type="match status" value="1"/>
</dbReference>
<comment type="caution">
    <text evidence="2">The sequence shown here is derived from an EMBL/GenBank/DDBJ whole genome shotgun (WGS) entry which is preliminary data.</text>
</comment>
<feature type="transmembrane region" description="Helical" evidence="1">
    <location>
        <begin position="12"/>
        <end position="37"/>
    </location>
</feature>
<dbReference type="InterPro" id="IPR036259">
    <property type="entry name" value="MFS_trans_sf"/>
</dbReference>
<dbReference type="EMBL" id="CAJOBC010027809">
    <property type="protein sequence ID" value="CAF4076018.1"/>
    <property type="molecule type" value="Genomic_DNA"/>
</dbReference>
<evidence type="ECO:0000256" key="1">
    <source>
        <dbReference type="SAM" id="Phobius"/>
    </source>
</evidence>
<name>A0A815C9Z8_9BILA</name>
<dbReference type="OrthoDB" id="6499973at2759"/>
<feature type="non-terminal residue" evidence="2">
    <location>
        <position position="1"/>
    </location>
</feature>
<evidence type="ECO:0000313" key="2">
    <source>
        <dbReference type="EMBL" id="CAF1280872.1"/>
    </source>
</evidence>
<organism evidence="2 4">
    <name type="scientific">Didymodactylos carnosus</name>
    <dbReference type="NCBI Taxonomy" id="1234261"/>
    <lineage>
        <taxon>Eukaryota</taxon>
        <taxon>Metazoa</taxon>
        <taxon>Spiralia</taxon>
        <taxon>Gnathifera</taxon>
        <taxon>Rotifera</taxon>
        <taxon>Eurotatoria</taxon>
        <taxon>Bdelloidea</taxon>
        <taxon>Philodinida</taxon>
        <taxon>Philodinidae</taxon>
        <taxon>Didymodactylos</taxon>
    </lineage>
</organism>
<evidence type="ECO:0000313" key="3">
    <source>
        <dbReference type="EMBL" id="CAF4076018.1"/>
    </source>
</evidence>
<sequence>VNRLLLYNSTTIQTSALGIVLLFRGIAVAIGTPIVGAMRDVFEKYLRPFLWPFFIFGSFIVLSGIILFAIPLSKRR</sequence>
<keyword evidence="1" id="KW-0812">Transmembrane</keyword>
<gene>
    <name evidence="2" type="ORF">GPM918_LOCUS27552</name>
    <name evidence="3" type="ORF">SRO942_LOCUS27893</name>
</gene>
<dbReference type="AlphaFoldDB" id="A0A815C9Z8"/>
<accession>A0A815C9Z8</accession>
<dbReference type="Proteomes" id="UP000681722">
    <property type="component" value="Unassembled WGS sequence"/>
</dbReference>
<evidence type="ECO:0008006" key="5">
    <source>
        <dbReference type="Google" id="ProtNLM"/>
    </source>
</evidence>
<keyword evidence="1" id="KW-0472">Membrane</keyword>
<protein>
    <recommendedName>
        <fullName evidence="5">Major facilitator superfamily (MFS) profile domain-containing protein</fullName>
    </recommendedName>
</protein>
<reference evidence="2" key="1">
    <citation type="submission" date="2021-02" db="EMBL/GenBank/DDBJ databases">
        <authorList>
            <person name="Nowell W R."/>
        </authorList>
    </citation>
    <scope>NUCLEOTIDE SEQUENCE</scope>
</reference>
<proteinExistence type="predicted"/>
<evidence type="ECO:0000313" key="4">
    <source>
        <dbReference type="Proteomes" id="UP000663829"/>
    </source>
</evidence>
<dbReference type="Proteomes" id="UP000663829">
    <property type="component" value="Unassembled WGS sequence"/>
</dbReference>
<keyword evidence="4" id="KW-1185">Reference proteome</keyword>
<keyword evidence="1" id="KW-1133">Transmembrane helix</keyword>